<protein>
    <submittedName>
        <fullName evidence="1">Uncharacterized protein</fullName>
    </submittedName>
</protein>
<dbReference type="Proteomes" id="UP000482209">
    <property type="component" value="Unassembled WGS sequence"/>
</dbReference>
<accession>A0A6L5XZ30</accession>
<reference evidence="1 2" key="1">
    <citation type="submission" date="2019-08" db="EMBL/GenBank/DDBJ databases">
        <title>In-depth cultivation of the pig gut microbiome towards novel bacterial diversity and tailored functional studies.</title>
        <authorList>
            <person name="Wylensek D."/>
            <person name="Hitch T.C.A."/>
            <person name="Clavel T."/>
        </authorList>
    </citation>
    <scope>NUCLEOTIDE SEQUENCE [LARGE SCALE GENOMIC DNA]</scope>
    <source>
        <strain evidence="1 2">WCA-693-APC-MOT-I</strain>
    </source>
</reference>
<proteinExistence type="predicted"/>
<organism evidence="1 2">
    <name type="scientific">Velocimicrobium porci</name>
    <dbReference type="NCBI Taxonomy" id="2606634"/>
    <lineage>
        <taxon>Bacteria</taxon>
        <taxon>Bacillati</taxon>
        <taxon>Bacillota</taxon>
        <taxon>Clostridia</taxon>
        <taxon>Lachnospirales</taxon>
        <taxon>Lachnospiraceae</taxon>
        <taxon>Velocimicrobium</taxon>
    </lineage>
</organism>
<comment type="caution">
    <text evidence="1">The sequence shown here is derived from an EMBL/GenBank/DDBJ whole genome shotgun (WGS) entry which is preliminary data.</text>
</comment>
<gene>
    <name evidence="1" type="ORF">FYJ58_04775</name>
</gene>
<keyword evidence="2" id="KW-1185">Reference proteome</keyword>
<evidence type="ECO:0000313" key="2">
    <source>
        <dbReference type="Proteomes" id="UP000482209"/>
    </source>
</evidence>
<dbReference type="AlphaFoldDB" id="A0A6L5XZ30"/>
<dbReference type="RefSeq" id="WP_154518043.1">
    <property type="nucleotide sequence ID" value="NZ_VUMT01000005.1"/>
</dbReference>
<evidence type="ECO:0000313" key="1">
    <source>
        <dbReference type="EMBL" id="MSS63193.1"/>
    </source>
</evidence>
<sequence length="81" mass="9254">METIIAAGISAGVTLLVCVINNRYQSKELISLITYRIGELEKKVDKHNSVVERTFRLEESTALQEEKIKVINHRIEDLERG</sequence>
<name>A0A6L5XZ30_9FIRM</name>
<dbReference type="EMBL" id="VUMT01000005">
    <property type="protein sequence ID" value="MSS63193.1"/>
    <property type="molecule type" value="Genomic_DNA"/>
</dbReference>